<dbReference type="PANTHER" id="PTHR11709">
    <property type="entry name" value="MULTI-COPPER OXIDASE"/>
    <property type="match status" value="1"/>
</dbReference>
<keyword evidence="3" id="KW-0560">Oxidoreductase</keyword>
<evidence type="ECO:0000256" key="1">
    <source>
        <dbReference type="ARBA" id="ARBA00002075"/>
    </source>
</evidence>
<dbReference type="EC" id="1.10.3.2" evidence="3"/>
<dbReference type="EMBL" id="PDCK01000043">
    <property type="protein sequence ID" value="PRQ33158.1"/>
    <property type="molecule type" value="Genomic_DNA"/>
</dbReference>
<gene>
    <name evidence="3" type="ORF">RchiOBHm_Chr5g0054421</name>
</gene>
<dbReference type="Proteomes" id="UP000238479">
    <property type="component" value="Chromosome 5"/>
</dbReference>
<feature type="domain" description="Plastocyanin-like" evidence="2">
    <location>
        <begin position="3"/>
        <end position="78"/>
    </location>
</feature>
<evidence type="ECO:0000313" key="3">
    <source>
        <dbReference type="EMBL" id="PRQ33158.1"/>
    </source>
</evidence>
<comment type="caution">
    <text evidence="3">The sequence shown here is derived from an EMBL/GenBank/DDBJ whole genome shotgun (WGS) entry which is preliminary data.</text>
</comment>
<organism evidence="3 4">
    <name type="scientific">Rosa chinensis</name>
    <name type="common">China rose</name>
    <dbReference type="NCBI Taxonomy" id="74649"/>
    <lineage>
        <taxon>Eukaryota</taxon>
        <taxon>Viridiplantae</taxon>
        <taxon>Streptophyta</taxon>
        <taxon>Embryophyta</taxon>
        <taxon>Tracheophyta</taxon>
        <taxon>Spermatophyta</taxon>
        <taxon>Magnoliopsida</taxon>
        <taxon>eudicotyledons</taxon>
        <taxon>Gunneridae</taxon>
        <taxon>Pentapetalae</taxon>
        <taxon>rosids</taxon>
        <taxon>fabids</taxon>
        <taxon>Rosales</taxon>
        <taxon>Rosaceae</taxon>
        <taxon>Rosoideae</taxon>
        <taxon>Rosoideae incertae sedis</taxon>
        <taxon>Rosa</taxon>
    </lineage>
</organism>
<evidence type="ECO:0000259" key="2">
    <source>
        <dbReference type="Pfam" id="PF00394"/>
    </source>
</evidence>
<dbReference type="PANTHER" id="PTHR11709:SF262">
    <property type="entry name" value="LACCASE-14"/>
    <property type="match status" value="1"/>
</dbReference>
<name>A0A2P6QG58_ROSCH</name>
<dbReference type="Pfam" id="PF00394">
    <property type="entry name" value="Cu-oxidase"/>
    <property type="match status" value="1"/>
</dbReference>
<dbReference type="InterPro" id="IPR001117">
    <property type="entry name" value="Cu-oxidase_2nd"/>
</dbReference>
<reference evidence="3 4" key="1">
    <citation type="journal article" date="2018" name="Nat. Genet.">
        <title>The Rosa genome provides new insights in the design of modern roses.</title>
        <authorList>
            <person name="Bendahmane M."/>
        </authorList>
    </citation>
    <scope>NUCLEOTIDE SEQUENCE [LARGE SCALE GENOMIC DNA]</scope>
    <source>
        <strain evidence="4">cv. Old Blush</strain>
    </source>
</reference>
<sequence>MPVGRGKTYLLRIISAVMDEELFFGIAHHKLILVGKDGSYTKQVGTSYIMIAPGQSMDLLLEANQPNGLYVMAARVFFFFNFVKGNPKAF</sequence>
<proteinExistence type="predicted"/>
<dbReference type="SUPFAM" id="SSF49503">
    <property type="entry name" value="Cupredoxins"/>
    <property type="match status" value="1"/>
</dbReference>
<accession>A0A2P6QG58</accession>
<dbReference type="Gramene" id="PRQ33158">
    <property type="protein sequence ID" value="PRQ33158"/>
    <property type="gene ID" value="RchiOBHm_Chr5g0054421"/>
</dbReference>
<dbReference type="Gene3D" id="2.60.40.420">
    <property type="entry name" value="Cupredoxins - blue copper proteins"/>
    <property type="match status" value="1"/>
</dbReference>
<comment type="function">
    <text evidence="1">Lignin degradation and detoxification of lignin-derived products.</text>
</comment>
<evidence type="ECO:0000313" key="4">
    <source>
        <dbReference type="Proteomes" id="UP000238479"/>
    </source>
</evidence>
<dbReference type="InterPro" id="IPR008972">
    <property type="entry name" value="Cupredoxin"/>
</dbReference>
<dbReference type="AlphaFoldDB" id="A0A2P6QG58"/>
<protein>
    <submittedName>
        <fullName evidence="3">Putative laccase</fullName>
        <ecNumber evidence="3">1.10.3.2</ecNumber>
    </submittedName>
</protein>
<dbReference type="InterPro" id="IPR045087">
    <property type="entry name" value="Cu-oxidase_fam"/>
</dbReference>
<keyword evidence="4" id="KW-1185">Reference proteome</keyword>
<dbReference type="GO" id="GO:0052716">
    <property type="term" value="F:hydroquinone:oxygen oxidoreductase activity"/>
    <property type="evidence" value="ECO:0007669"/>
    <property type="project" value="UniProtKB-EC"/>
</dbReference>